<gene>
    <name evidence="1" type="ORF">GMARGA_LOCUS29308</name>
</gene>
<dbReference type="Proteomes" id="UP000789901">
    <property type="component" value="Unassembled WGS sequence"/>
</dbReference>
<reference evidence="1 2" key="1">
    <citation type="submission" date="2021-06" db="EMBL/GenBank/DDBJ databases">
        <authorList>
            <person name="Kallberg Y."/>
            <person name="Tangrot J."/>
            <person name="Rosling A."/>
        </authorList>
    </citation>
    <scope>NUCLEOTIDE SEQUENCE [LARGE SCALE GENOMIC DNA]</scope>
    <source>
        <strain evidence="1 2">120-4 pot B 10/14</strain>
    </source>
</reference>
<sequence length="234" mass="26551">SFVVALPFVALETNLKKTIEDVISLESTSSSPVEFDAANNMSTELMIVETNDSLVETEPVDDEGFQLSASLQLDYENGFLEDQLDMPQQNVSNAIVPDLHIIEQIRSNNMLNTKDQQIINKKVRYTNGFEKIKKALNTTLDLEYEKELINIITCFINQKVSIYENFNNEYASSDQSKQIVIMDPLVVKHCERPATKRLKSFSKINGHQALKYNQSAINSQDPNLRIPFSRVVSN</sequence>
<proteinExistence type="predicted"/>
<feature type="non-terminal residue" evidence="1">
    <location>
        <position position="234"/>
    </location>
</feature>
<name>A0ABN7WCV0_GIGMA</name>
<protein>
    <submittedName>
        <fullName evidence="1">22365_t:CDS:1</fullName>
    </submittedName>
</protein>
<dbReference type="EMBL" id="CAJVQB010039171">
    <property type="protein sequence ID" value="CAG8827094.1"/>
    <property type="molecule type" value="Genomic_DNA"/>
</dbReference>
<accession>A0ABN7WCV0</accession>
<evidence type="ECO:0000313" key="1">
    <source>
        <dbReference type="EMBL" id="CAG8827094.1"/>
    </source>
</evidence>
<feature type="non-terminal residue" evidence="1">
    <location>
        <position position="1"/>
    </location>
</feature>
<keyword evidence="2" id="KW-1185">Reference proteome</keyword>
<organism evidence="1 2">
    <name type="scientific">Gigaspora margarita</name>
    <dbReference type="NCBI Taxonomy" id="4874"/>
    <lineage>
        <taxon>Eukaryota</taxon>
        <taxon>Fungi</taxon>
        <taxon>Fungi incertae sedis</taxon>
        <taxon>Mucoromycota</taxon>
        <taxon>Glomeromycotina</taxon>
        <taxon>Glomeromycetes</taxon>
        <taxon>Diversisporales</taxon>
        <taxon>Gigasporaceae</taxon>
        <taxon>Gigaspora</taxon>
    </lineage>
</organism>
<evidence type="ECO:0000313" key="2">
    <source>
        <dbReference type="Proteomes" id="UP000789901"/>
    </source>
</evidence>
<comment type="caution">
    <text evidence="1">The sequence shown here is derived from an EMBL/GenBank/DDBJ whole genome shotgun (WGS) entry which is preliminary data.</text>
</comment>